<dbReference type="Proteomes" id="UP001190700">
    <property type="component" value="Unassembled WGS sequence"/>
</dbReference>
<dbReference type="InterPro" id="IPR016177">
    <property type="entry name" value="DNA-bd_dom_sf"/>
</dbReference>
<dbReference type="PANTHER" id="PTHR31677:SF196">
    <property type="entry name" value="ETHYLENE-RESPONSIVE TRANSCRIPTION FACTOR ERF109"/>
    <property type="match status" value="1"/>
</dbReference>
<dbReference type="EMBL" id="LGRX02020311">
    <property type="protein sequence ID" value="KAK3257620.1"/>
    <property type="molecule type" value="Genomic_DNA"/>
</dbReference>
<evidence type="ECO:0000256" key="5">
    <source>
        <dbReference type="ARBA" id="ARBA00023242"/>
    </source>
</evidence>
<dbReference type="InterPro" id="IPR036955">
    <property type="entry name" value="AP2/ERF_dom_sf"/>
</dbReference>
<keyword evidence="10" id="KW-1185">Reference proteome</keyword>
<dbReference type="EMBL" id="LGRX02017045">
    <property type="protein sequence ID" value="KAK3261253.1"/>
    <property type="molecule type" value="Genomic_DNA"/>
</dbReference>
<dbReference type="GO" id="GO:0005634">
    <property type="term" value="C:nucleus"/>
    <property type="evidence" value="ECO:0007669"/>
    <property type="project" value="UniProtKB-SubCell"/>
</dbReference>
<sequence>MLDGELQAEATCSSETASERGEASQQMVQEDILAGVRALPIYVRPGGFAEQMRARALHERCARNTTSAEFMMAATVTPPITTASSSMRLAAIETDGWEAREIPRDSKHCCDGVGPSHIGIAAVVETSFTSTINLNAPTAALHSKKNAFTAVGKKGIPSLDVAPSVSTFVASDAKPSAHHVDPSKKTSGATSKRNIEIDDTQMLAKLGCHHPISSNSSCNTQWVNCEECDVTREIRNLSGAKNPAKYYDLGSSHIIRIHRSSKRPRESQADDAAVSNSGITVKVAKCERCTSIKDEADVNRWTTAHHGAGQGAEGGQDKIDNVRNKCTDDTAGAIITVPPPPDKKDTARTPAATSAYRGVSCKKRGKSESWVARIKTYVDGKPQQLYLGTFKDPVTAAHAFDMAAREFRGPATRTNFPLSPLDANPK</sequence>
<dbReference type="CDD" id="cd00018">
    <property type="entry name" value="AP2"/>
    <property type="match status" value="1"/>
</dbReference>
<organism evidence="8 10">
    <name type="scientific">Cymbomonas tetramitiformis</name>
    <dbReference type="NCBI Taxonomy" id="36881"/>
    <lineage>
        <taxon>Eukaryota</taxon>
        <taxon>Viridiplantae</taxon>
        <taxon>Chlorophyta</taxon>
        <taxon>Pyramimonadophyceae</taxon>
        <taxon>Pyramimonadales</taxon>
        <taxon>Pyramimonadaceae</taxon>
        <taxon>Cymbomonas</taxon>
    </lineage>
</organism>
<keyword evidence="3" id="KW-0238">DNA-binding</keyword>
<keyword evidence="5" id="KW-0539">Nucleus</keyword>
<feature type="domain" description="AP2/ERF" evidence="7">
    <location>
        <begin position="355"/>
        <end position="417"/>
    </location>
</feature>
<dbReference type="GO" id="GO:0003677">
    <property type="term" value="F:DNA binding"/>
    <property type="evidence" value="ECO:0007669"/>
    <property type="project" value="UniProtKB-KW"/>
</dbReference>
<evidence type="ECO:0000313" key="10">
    <source>
        <dbReference type="Proteomes" id="UP001190700"/>
    </source>
</evidence>
<dbReference type="SUPFAM" id="SSF54171">
    <property type="entry name" value="DNA-binding domain"/>
    <property type="match status" value="1"/>
</dbReference>
<evidence type="ECO:0000256" key="1">
    <source>
        <dbReference type="ARBA" id="ARBA00004123"/>
    </source>
</evidence>
<name>A0AAE0FDE3_9CHLO</name>
<dbReference type="PROSITE" id="PS51032">
    <property type="entry name" value="AP2_ERF"/>
    <property type="match status" value="1"/>
</dbReference>
<reference evidence="8" key="2">
    <citation type="submission" date="2023-06" db="EMBL/GenBank/DDBJ databases">
        <title>Long-read-based genome assembly of the green algal bacterivore Cymbomonas tetramitiformis.</title>
        <authorList>
            <person name="Gyaltshen Y."/>
            <person name="Rozenberg A."/>
            <person name="Paasch A."/>
            <person name="Burns J.A."/>
            <person name="Warring S."/>
            <person name="Larson R."/>
            <person name="Maurer-Alcala X."/>
            <person name="Dacks J."/>
            <person name="Kim E."/>
        </authorList>
    </citation>
    <scope>NUCLEOTIDE SEQUENCE</scope>
    <source>
        <strain evidence="8">PLY_AMNH</strain>
    </source>
</reference>
<evidence type="ECO:0000256" key="3">
    <source>
        <dbReference type="ARBA" id="ARBA00023125"/>
    </source>
</evidence>
<evidence type="ECO:0000256" key="2">
    <source>
        <dbReference type="ARBA" id="ARBA00023015"/>
    </source>
</evidence>
<dbReference type="Gene3D" id="3.30.730.10">
    <property type="entry name" value="AP2/ERF domain"/>
    <property type="match status" value="1"/>
</dbReference>
<dbReference type="InterPro" id="IPR001471">
    <property type="entry name" value="AP2/ERF_dom"/>
</dbReference>
<accession>A0AAE0FDE3</accession>
<comment type="caution">
    <text evidence="8">The sequence shown here is derived from an EMBL/GenBank/DDBJ whole genome shotgun (WGS) entry which is preliminary data.</text>
</comment>
<dbReference type="AlphaFoldDB" id="A0AAE0FDE3"/>
<evidence type="ECO:0000313" key="8">
    <source>
        <dbReference type="EMBL" id="KAK3257620.1"/>
    </source>
</evidence>
<feature type="region of interest" description="Disordered" evidence="6">
    <location>
        <begin position="173"/>
        <end position="194"/>
    </location>
</feature>
<reference evidence="8 10" key="1">
    <citation type="journal article" date="2015" name="Genome Biol. Evol.">
        <title>Comparative Genomics of a Bacterivorous Green Alga Reveals Evolutionary Causalities and Consequences of Phago-Mixotrophic Mode of Nutrition.</title>
        <authorList>
            <person name="Burns J.A."/>
            <person name="Paasch A."/>
            <person name="Narechania A."/>
            <person name="Kim E."/>
        </authorList>
    </citation>
    <scope>NUCLEOTIDE SEQUENCE [LARGE SCALE GENOMIC DNA]</scope>
    <source>
        <strain evidence="8">PLY_AMNH</strain>
    </source>
</reference>
<keyword evidence="2" id="KW-0805">Transcription regulation</keyword>
<feature type="region of interest" description="Disordered" evidence="6">
    <location>
        <begin position="1"/>
        <end position="26"/>
    </location>
</feature>
<evidence type="ECO:0000256" key="6">
    <source>
        <dbReference type="SAM" id="MobiDB-lite"/>
    </source>
</evidence>
<evidence type="ECO:0000259" key="7">
    <source>
        <dbReference type="PROSITE" id="PS51032"/>
    </source>
</evidence>
<gene>
    <name evidence="9" type="ORF">CYMTET_29825</name>
    <name evidence="8" type="ORF">CYMTET_33303</name>
</gene>
<keyword evidence="4" id="KW-0804">Transcription</keyword>
<dbReference type="SMART" id="SM00380">
    <property type="entry name" value="AP2"/>
    <property type="match status" value="1"/>
</dbReference>
<proteinExistence type="predicted"/>
<dbReference type="GO" id="GO:0003700">
    <property type="term" value="F:DNA-binding transcription factor activity"/>
    <property type="evidence" value="ECO:0007669"/>
    <property type="project" value="InterPro"/>
</dbReference>
<comment type="subcellular location">
    <subcellularLocation>
        <location evidence="1">Nucleus</location>
    </subcellularLocation>
</comment>
<protein>
    <recommendedName>
        <fullName evidence="7">AP2/ERF domain-containing protein</fullName>
    </recommendedName>
</protein>
<evidence type="ECO:0000256" key="4">
    <source>
        <dbReference type="ARBA" id="ARBA00023163"/>
    </source>
</evidence>
<evidence type="ECO:0000313" key="9">
    <source>
        <dbReference type="EMBL" id="KAK3261253.1"/>
    </source>
</evidence>
<dbReference type="PANTHER" id="PTHR31677">
    <property type="entry name" value="AP2 DOMAIN CLASS TRANSCRIPTION FACTOR"/>
    <property type="match status" value="1"/>
</dbReference>